<protein>
    <submittedName>
        <fullName evidence="2">5101_t:CDS:1</fullName>
    </submittedName>
</protein>
<proteinExistence type="predicted"/>
<accession>A0A9W4X3L8</accession>
<sequence>MSDNNETSTSKKLKSTNSGGRQKKPIWRFFEQEDELDKGHYVATCLACDQTFRPEKTGIMEKHIINCSKVDHSIREAVIYMVETREISSLNATNPKRKKSQVENEQTTLVKFYENSELSIGVKEVHYRRIQSAAARIWQQMLKISDIAVYLKEYNHSKKQSAETLLAQIEAMSKIHLYYITNSKSELNNYGKDRTTDEIYATLNNTRHHIEEYEIEKYNEKQMEEIIMTRSLDDDEQISFQELEISKILDLELMFENKPVGNKQIEIDELDKFIQELNKEEDFDPDSLVQ</sequence>
<comment type="caution">
    <text evidence="2">The sequence shown here is derived from an EMBL/GenBank/DDBJ whole genome shotgun (WGS) entry which is preliminary data.</text>
</comment>
<reference evidence="2" key="1">
    <citation type="submission" date="2022-08" db="EMBL/GenBank/DDBJ databases">
        <authorList>
            <person name="Kallberg Y."/>
            <person name="Tangrot J."/>
            <person name="Rosling A."/>
        </authorList>
    </citation>
    <scope>NUCLEOTIDE SEQUENCE</scope>
    <source>
        <strain evidence="2">Wild A</strain>
    </source>
</reference>
<organism evidence="2 3">
    <name type="scientific">Funneliformis geosporum</name>
    <dbReference type="NCBI Taxonomy" id="1117311"/>
    <lineage>
        <taxon>Eukaryota</taxon>
        <taxon>Fungi</taxon>
        <taxon>Fungi incertae sedis</taxon>
        <taxon>Mucoromycota</taxon>
        <taxon>Glomeromycotina</taxon>
        <taxon>Glomeromycetes</taxon>
        <taxon>Glomerales</taxon>
        <taxon>Glomeraceae</taxon>
        <taxon>Funneliformis</taxon>
    </lineage>
</organism>
<dbReference type="OrthoDB" id="2385072at2759"/>
<feature type="compositionally biased region" description="Low complexity" evidence="1">
    <location>
        <begin position="1"/>
        <end position="18"/>
    </location>
</feature>
<evidence type="ECO:0000313" key="3">
    <source>
        <dbReference type="Proteomes" id="UP001153678"/>
    </source>
</evidence>
<feature type="non-terminal residue" evidence="2">
    <location>
        <position position="1"/>
    </location>
</feature>
<evidence type="ECO:0000313" key="2">
    <source>
        <dbReference type="EMBL" id="CAI2192676.1"/>
    </source>
</evidence>
<dbReference type="Proteomes" id="UP001153678">
    <property type="component" value="Unassembled WGS sequence"/>
</dbReference>
<name>A0A9W4X3L8_9GLOM</name>
<dbReference type="AlphaFoldDB" id="A0A9W4X3L8"/>
<evidence type="ECO:0000256" key="1">
    <source>
        <dbReference type="SAM" id="MobiDB-lite"/>
    </source>
</evidence>
<keyword evidence="3" id="KW-1185">Reference proteome</keyword>
<feature type="region of interest" description="Disordered" evidence="1">
    <location>
        <begin position="1"/>
        <end position="21"/>
    </location>
</feature>
<gene>
    <name evidence="2" type="ORF">FWILDA_LOCUS15696</name>
</gene>
<dbReference type="EMBL" id="CAMKVN010008609">
    <property type="protein sequence ID" value="CAI2192676.1"/>
    <property type="molecule type" value="Genomic_DNA"/>
</dbReference>